<name>A0A7S2UPH2_9STRA</name>
<feature type="compositionally biased region" description="Acidic residues" evidence="1">
    <location>
        <begin position="18"/>
        <end position="27"/>
    </location>
</feature>
<feature type="region of interest" description="Disordered" evidence="1">
    <location>
        <begin position="1"/>
        <end position="208"/>
    </location>
</feature>
<feature type="compositionally biased region" description="Polar residues" evidence="1">
    <location>
        <begin position="135"/>
        <end position="154"/>
    </location>
</feature>
<reference evidence="2" key="1">
    <citation type="submission" date="2021-01" db="EMBL/GenBank/DDBJ databases">
        <authorList>
            <person name="Corre E."/>
            <person name="Pelletier E."/>
            <person name="Niang G."/>
            <person name="Scheremetjew M."/>
            <person name="Finn R."/>
            <person name="Kale V."/>
            <person name="Holt S."/>
            <person name="Cochrane G."/>
            <person name="Meng A."/>
            <person name="Brown T."/>
            <person name="Cohen L."/>
        </authorList>
    </citation>
    <scope>NUCLEOTIDE SEQUENCE</scope>
    <source>
        <strain evidence="2">CCMP2084</strain>
    </source>
</reference>
<feature type="compositionally biased region" description="Basic and acidic residues" evidence="1">
    <location>
        <begin position="320"/>
        <end position="331"/>
    </location>
</feature>
<feature type="region of interest" description="Disordered" evidence="1">
    <location>
        <begin position="228"/>
        <end position="254"/>
    </location>
</feature>
<proteinExistence type="predicted"/>
<gene>
    <name evidence="2" type="ORF">ASEP1449_LOCUS16511</name>
</gene>
<evidence type="ECO:0000256" key="1">
    <source>
        <dbReference type="SAM" id="MobiDB-lite"/>
    </source>
</evidence>
<protein>
    <submittedName>
        <fullName evidence="2">Uncharacterized protein</fullName>
    </submittedName>
</protein>
<feature type="compositionally biased region" description="Low complexity" evidence="1">
    <location>
        <begin position="59"/>
        <end position="69"/>
    </location>
</feature>
<feature type="compositionally biased region" description="Low complexity" evidence="1">
    <location>
        <begin position="334"/>
        <end position="345"/>
    </location>
</feature>
<dbReference type="EMBL" id="HBHQ01024508">
    <property type="protein sequence ID" value="CAD9824677.1"/>
    <property type="molecule type" value="Transcribed_RNA"/>
</dbReference>
<feature type="compositionally biased region" description="Polar residues" evidence="1">
    <location>
        <begin position="106"/>
        <end position="118"/>
    </location>
</feature>
<dbReference type="AlphaFoldDB" id="A0A7S2UPH2"/>
<feature type="compositionally biased region" description="Polar residues" evidence="1">
    <location>
        <begin position="43"/>
        <end position="54"/>
    </location>
</feature>
<feature type="region of interest" description="Disordered" evidence="1">
    <location>
        <begin position="279"/>
        <end position="349"/>
    </location>
</feature>
<organism evidence="2">
    <name type="scientific">Attheya septentrionalis</name>
    <dbReference type="NCBI Taxonomy" id="420275"/>
    <lineage>
        <taxon>Eukaryota</taxon>
        <taxon>Sar</taxon>
        <taxon>Stramenopiles</taxon>
        <taxon>Ochrophyta</taxon>
        <taxon>Bacillariophyta</taxon>
        <taxon>Coscinodiscophyceae</taxon>
        <taxon>Chaetocerotophycidae</taxon>
        <taxon>Chaetocerotales</taxon>
        <taxon>Attheyaceae</taxon>
        <taxon>Attheya</taxon>
    </lineage>
</organism>
<accession>A0A7S2UPH2</accession>
<sequence>MDDEVAAFASTKPRSSDDGNDDNEEWTDPNNTANAASWPVETNPGSAFVSTPTREQSHNANANANINANPHHKVVEDKASFPHSASPTWDGVVPRPTSETIRQDPSIRTSNNSINALQTPPRPPHGRGPPPPQPNHSTTTMTPIRKGTSSSIARSSPMARMRDTQVRSSMSLPPGSEIDPSLDAEGQQQEEPPAVAVAQETKQKISGDEFVADKHRKWRRKMLVAAEQEKAHLEGDGSVGSDRRRNRRNEAAVTITSSPFAFVQQMFSKNCLAYDTNTTSSQYADDEDGESYYSDDEDDDDGEEDDDDDSEETEEDEDYDRGRSPRSRHELYTNAADNAAQSSSSKYMSGKEVPPEIVLESFIKQISQIGVPLMWHKRVVNESAIISHPISVRAFLQLGAVDESTDVFKGPRLIWDKVESSKEKMGKASLPDGISNRSGNFDLLDIQSIDKAGIMDLKEYPFAIPGTSFFLNFSGGDPLLFETSSEFEQDRVVNGIRQLVARLSFELIMGNNKGISKKVISLQGINIPDSLNGVQDLLIAKAVSDITNELVEKTLQKCIPTDYYGRVV</sequence>
<feature type="compositionally biased region" description="Acidic residues" evidence="1">
    <location>
        <begin position="284"/>
        <end position="319"/>
    </location>
</feature>
<feature type="compositionally biased region" description="Pro residues" evidence="1">
    <location>
        <begin position="120"/>
        <end position="134"/>
    </location>
</feature>
<evidence type="ECO:0000313" key="2">
    <source>
        <dbReference type="EMBL" id="CAD9824677.1"/>
    </source>
</evidence>